<proteinExistence type="predicted"/>
<dbReference type="EMBL" id="BARW01002412">
    <property type="protein sequence ID" value="GAI71099.1"/>
    <property type="molecule type" value="Genomic_DNA"/>
</dbReference>
<keyword evidence="1" id="KW-1133">Transmembrane helix</keyword>
<comment type="caution">
    <text evidence="2">The sequence shown here is derived from an EMBL/GenBank/DDBJ whole genome shotgun (WGS) entry which is preliminary data.</text>
</comment>
<keyword evidence="1" id="KW-0472">Membrane</keyword>
<organism evidence="2">
    <name type="scientific">marine sediment metagenome</name>
    <dbReference type="NCBI Taxonomy" id="412755"/>
    <lineage>
        <taxon>unclassified sequences</taxon>
        <taxon>metagenomes</taxon>
        <taxon>ecological metagenomes</taxon>
    </lineage>
</organism>
<evidence type="ECO:0000313" key="2">
    <source>
        <dbReference type="EMBL" id="GAI71099.1"/>
    </source>
</evidence>
<evidence type="ECO:0000256" key="1">
    <source>
        <dbReference type="SAM" id="Phobius"/>
    </source>
</evidence>
<feature type="transmembrane region" description="Helical" evidence="1">
    <location>
        <begin position="38"/>
        <end position="59"/>
    </location>
</feature>
<dbReference type="AlphaFoldDB" id="X1STG1"/>
<accession>X1STG1</accession>
<protein>
    <submittedName>
        <fullName evidence="2">Uncharacterized protein</fullName>
    </submittedName>
</protein>
<sequence length="62" mass="7034">MWEFNPGEQKTAIIPMTNPTSKAFDYTAELYMGTDLALIFYSQIIVMSSAGWLSTKWLYSSS</sequence>
<gene>
    <name evidence="2" type="ORF">S12H4_06752</name>
</gene>
<reference evidence="2" key="1">
    <citation type="journal article" date="2014" name="Front. Microbiol.">
        <title>High frequency of phylogenetically diverse reductive dehalogenase-homologous genes in deep subseafloor sedimentary metagenomes.</title>
        <authorList>
            <person name="Kawai M."/>
            <person name="Futagami T."/>
            <person name="Toyoda A."/>
            <person name="Takaki Y."/>
            <person name="Nishi S."/>
            <person name="Hori S."/>
            <person name="Arai W."/>
            <person name="Tsubouchi T."/>
            <person name="Morono Y."/>
            <person name="Uchiyama I."/>
            <person name="Ito T."/>
            <person name="Fujiyama A."/>
            <person name="Inagaki F."/>
            <person name="Takami H."/>
        </authorList>
    </citation>
    <scope>NUCLEOTIDE SEQUENCE</scope>
    <source>
        <strain evidence="2">Expedition CK06-06</strain>
    </source>
</reference>
<name>X1STG1_9ZZZZ</name>
<keyword evidence="1" id="KW-0812">Transmembrane</keyword>